<keyword evidence="2" id="KW-1185">Reference proteome</keyword>
<comment type="caution">
    <text evidence="1">The sequence shown here is derived from an EMBL/GenBank/DDBJ whole genome shotgun (WGS) entry which is preliminary data.</text>
</comment>
<dbReference type="EMBL" id="ADLT01000001">
    <property type="protein sequence ID" value="EHO63962.1"/>
    <property type="molecule type" value="Genomic_DNA"/>
</dbReference>
<evidence type="ECO:0008006" key="3">
    <source>
        <dbReference type="Google" id="ProtNLM"/>
    </source>
</evidence>
<evidence type="ECO:0000313" key="1">
    <source>
        <dbReference type="EMBL" id="EHO63962.1"/>
    </source>
</evidence>
<protein>
    <recommendedName>
        <fullName evidence="3">Heat-shock protein Hsp90</fullName>
    </recommendedName>
</protein>
<evidence type="ECO:0000313" key="2">
    <source>
        <dbReference type="Proteomes" id="UP000003277"/>
    </source>
</evidence>
<gene>
    <name evidence="1" type="ORF">HMPREF9453_00019</name>
</gene>
<dbReference type="PATRIC" id="fig|742743.3.peg.21"/>
<dbReference type="HOGENOM" id="CLU_144126_0_0_9"/>
<dbReference type="eggNOG" id="ENOG50330TH">
    <property type="taxonomic scope" value="Bacteria"/>
</dbReference>
<dbReference type="AlphaFoldDB" id="H1CXD1"/>
<organism evidence="1 2">
    <name type="scientific">Dialister succinatiphilus YIT 11850</name>
    <dbReference type="NCBI Taxonomy" id="742743"/>
    <lineage>
        <taxon>Bacteria</taxon>
        <taxon>Bacillati</taxon>
        <taxon>Bacillota</taxon>
        <taxon>Negativicutes</taxon>
        <taxon>Veillonellales</taxon>
        <taxon>Veillonellaceae</taxon>
        <taxon>Dialister</taxon>
    </lineage>
</organism>
<dbReference type="RefSeq" id="WP_008858526.1">
    <property type="nucleotide sequence ID" value="NZ_JH591187.1"/>
</dbReference>
<reference evidence="1 2" key="1">
    <citation type="submission" date="2011-11" db="EMBL/GenBank/DDBJ databases">
        <title>The Genome Sequence of Dialister succinatiphilus YIT 11850.</title>
        <authorList>
            <consortium name="The Broad Institute Genome Sequencing Platform"/>
            <person name="Earl A."/>
            <person name="Ward D."/>
            <person name="Feldgarden M."/>
            <person name="Gevers D."/>
            <person name="Morotomi M."/>
            <person name="Young S.K."/>
            <person name="Zeng Q."/>
            <person name="Gargeya S."/>
            <person name="Fitzgerald M."/>
            <person name="Haas B."/>
            <person name="Abouelleil A."/>
            <person name="Alvarado L."/>
            <person name="Arachchi H.M."/>
            <person name="Berlin A."/>
            <person name="Brown A."/>
            <person name="Chapman S.B."/>
            <person name="Dunbar C."/>
            <person name="Gearin G."/>
            <person name="Goldberg J."/>
            <person name="Griggs A."/>
            <person name="Gujja S."/>
            <person name="Heiman D."/>
            <person name="Howarth C."/>
            <person name="Lui A."/>
            <person name="MacDonald P.J.P."/>
            <person name="Montmayeur A."/>
            <person name="Murphy C."/>
            <person name="Neiman D."/>
            <person name="Pearson M."/>
            <person name="Priest M."/>
            <person name="Roberts A."/>
            <person name="Saif S."/>
            <person name="Shea T."/>
            <person name="Sisk P."/>
            <person name="Stolte C."/>
            <person name="Sykes S."/>
            <person name="Wortman J."/>
            <person name="Nusbaum C."/>
            <person name="Birren B."/>
        </authorList>
    </citation>
    <scope>NUCLEOTIDE SEQUENCE [LARGE SCALE GENOMIC DNA]</scope>
    <source>
        <strain evidence="1 2">YIT 11850</strain>
    </source>
</reference>
<dbReference type="Proteomes" id="UP000003277">
    <property type="component" value="Unassembled WGS sequence"/>
</dbReference>
<proteinExistence type="predicted"/>
<name>H1CXD1_9FIRM</name>
<accession>H1CXD1</accession>
<sequence length="114" mass="12316">MAKEEIVNKVKEVMNAPSCYSGLKKVCQAYLDAAGTADEEKAAVLLKKELKEDVNSIDHVIPFFESKEGAAFLGADTARNLAKAAHEAKDKGVKYCICPACTAGGWLLDHASEW</sequence>
<dbReference type="OrthoDB" id="1654682at2"/>
<dbReference type="STRING" id="742743.HMPREF9453_00019"/>